<protein>
    <submittedName>
        <fullName evidence="3">Uncharacterized protein</fullName>
    </submittedName>
</protein>
<accession>A0A6J5NDB3</accession>
<reference evidence="3" key="1">
    <citation type="submission" date="2020-04" db="EMBL/GenBank/DDBJ databases">
        <authorList>
            <person name="Chiriac C."/>
            <person name="Salcher M."/>
            <person name="Ghai R."/>
            <person name="Kavagutti S V."/>
        </authorList>
    </citation>
    <scope>NUCLEOTIDE SEQUENCE</scope>
</reference>
<dbReference type="EMBL" id="LR796646">
    <property type="protein sequence ID" value="CAB4156913.1"/>
    <property type="molecule type" value="Genomic_DNA"/>
</dbReference>
<proteinExistence type="predicted"/>
<evidence type="ECO:0000313" key="3">
    <source>
        <dbReference type="EMBL" id="CAB4156913.1"/>
    </source>
</evidence>
<gene>
    <name evidence="1" type="ORF">UFOVP356_48</name>
    <name evidence="2" type="ORF">UFOVP408_45</name>
    <name evidence="3" type="ORF">UFOVP676_28</name>
</gene>
<name>A0A6J5NDB3_9CAUD</name>
<sequence>MTLESIIHKACAALPVRAQYARDVIEGDQRWSGADLRGKAKKFGAGYARQRNRARTALFAAGGCIVAIDRGLNVTATVVGTDDMGRTIYQTTRGIAVQVSADRAKLVRA</sequence>
<organism evidence="3">
    <name type="scientific">uncultured Caudovirales phage</name>
    <dbReference type="NCBI Taxonomy" id="2100421"/>
    <lineage>
        <taxon>Viruses</taxon>
        <taxon>Duplodnaviria</taxon>
        <taxon>Heunggongvirae</taxon>
        <taxon>Uroviricota</taxon>
        <taxon>Caudoviricetes</taxon>
        <taxon>Peduoviridae</taxon>
        <taxon>Maltschvirus</taxon>
        <taxon>Maltschvirus maltsch</taxon>
    </lineage>
</organism>
<evidence type="ECO:0000313" key="1">
    <source>
        <dbReference type="EMBL" id="CAB4139954.1"/>
    </source>
</evidence>
<dbReference type="EMBL" id="LR796373">
    <property type="protein sequence ID" value="CAB4140622.1"/>
    <property type="molecule type" value="Genomic_DNA"/>
</dbReference>
<evidence type="ECO:0000313" key="2">
    <source>
        <dbReference type="EMBL" id="CAB4140622.1"/>
    </source>
</evidence>
<dbReference type="EMBL" id="LR796369">
    <property type="protein sequence ID" value="CAB4139954.1"/>
    <property type="molecule type" value="Genomic_DNA"/>
</dbReference>